<dbReference type="InterPro" id="IPR029058">
    <property type="entry name" value="AB_hydrolase_fold"/>
</dbReference>
<dbReference type="Gene3D" id="1.10.1200.10">
    <property type="entry name" value="ACP-like"/>
    <property type="match status" value="1"/>
</dbReference>
<evidence type="ECO:0000313" key="6">
    <source>
        <dbReference type="Proteomes" id="UP001333818"/>
    </source>
</evidence>
<dbReference type="Gene3D" id="3.30.300.30">
    <property type="match status" value="1"/>
</dbReference>
<dbReference type="RefSeq" id="WP_330482829.1">
    <property type="nucleotide sequence ID" value="NZ_JAZBJZ010000018.1"/>
</dbReference>
<dbReference type="Pfam" id="PF18563">
    <property type="entry name" value="TubC_N"/>
    <property type="match status" value="1"/>
</dbReference>
<sequence length="1275" mass="144285">MRTLDLLLVELRQREVALWVEDDRLRYRAEKDALTPELLTEVKNRKVEILKFLKQATESISSQLPPIVKLDRNEHLPLSFAQQRLWLLHQFEPESSSNNMPVVVKLTGVLNVALLKQSLEALVRRHEVLRTHFPSVDGQPTQVIVDDMAIDLPIVDLRQLPERERDAEALRLATQEARSSFNLSTGPILRLLLVQLSDREHLMVWNMHCIICDGASSDVFYRDLTAIYGAFLNGQPLPFPALSVQYVDFAHWQRQWLQGEVLATQLNYWKQKLEGDLPVIKLPTDRPRPPIIQTYRGDRCARMLPKFLNAAVLSLSQKLGATQFMTLIATFEILLHRYSQQKDILISFASAGRGQVETEGLIGFFSNTLIQRINFEGDPTFRELLDRVRAASLEAYTHQDLPFEKLVEELSAEQSQSRSPLFQVKFALNPPWSNGRGMASVQLPDLTFTSLFGYIYHGKTKYDLILVMREQDEGLGMVFDYNADLFDSSTIARMLGHFETLLEGIVANPDCKISELPLLTPEERQQILHEWNPPTSIQASTDRSQEVQEQFEAEFEAQVELTHHASILSTTHSTPFSAELLGQTIQQHQLTTLSLPIRLFHRLVDWEFGNRSGNLVSLQKLYVGGDANGDWLSPAHVERFREFLPKCRLFNVYQVAENADFTCCHEVGQTLPEHTTIPIGRPIANTQAYVLDRDRQLVPIGIVGELYIRDDRLTSYFNQLELTPPAFIANPFSQQKDTLLYKTGDLARYLPDGTLEFVGAEALVSLHGLHIELGRVEAILNRHPAVRESCVLIRPASDRSSQKSAKDPMDGCAANDSKELAAFVVLQPDRTITSTELRTFLKTRLSSYIIPSTFASIAALPLTAHGYIDRYALVTTDMIANLSEKTTDPRDPLEQQLVGIWKKLLGDRAIGIHDNFFELGGNSLLSVRMVAEIEKTFSYYFPLSSFFQIGTIAEIAQWIREKPSETTIAADNLPEGLCLEDYRALLSFNAGRIGKHLGKLGLVVEIPPAEPSTAGPSTQPFVWIGDLEFSKRLKLPHNTIYSIAATSWTDLQSPETYTAAIAPLLVDELLTAQPTGPYVIGAYCYESLVALEMAQLLQKQGKEVALLAIIDRSGPSRLHRFLMDYDIYFKVPIYHLLKLAPLSLKEKWQYIRHRLPFGVKNISDNARQSEEVAREEYNPVTPKAYDLHIQATRSYVPKVYSGKVALIKSTKSPLTGTTRDLLITDWFWLFPCDGWEGIFTGKVEVHKIPCRHLELPLNPYAEKLGRILSKCLEQI</sequence>
<dbReference type="GO" id="GO:0043041">
    <property type="term" value="P:amino acid activation for nonribosomal peptide biosynthetic process"/>
    <property type="evidence" value="ECO:0007669"/>
    <property type="project" value="TreeGrafter"/>
</dbReference>
<dbReference type="SUPFAM" id="SSF56801">
    <property type="entry name" value="Acetyl-CoA synthetase-like"/>
    <property type="match status" value="1"/>
</dbReference>
<keyword evidence="3" id="KW-0597">Phosphoprotein</keyword>
<dbReference type="PANTHER" id="PTHR45527">
    <property type="entry name" value="NONRIBOSOMAL PEPTIDE SYNTHETASE"/>
    <property type="match status" value="1"/>
</dbReference>
<dbReference type="InterPro" id="IPR036736">
    <property type="entry name" value="ACP-like_sf"/>
</dbReference>
<dbReference type="Gene3D" id="1.10.10.1830">
    <property type="entry name" value="Non-ribosomal peptide synthase, adenylation domain"/>
    <property type="match status" value="1"/>
</dbReference>
<dbReference type="InterPro" id="IPR001031">
    <property type="entry name" value="Thioesterase"/>
</dbReference>
<dbReference type="Pfam" id="PF00975">
    <property type="entry name" value="Thioesterase"/>
    <property type="match status" value="1"/>
</dbReference>
<dbReference type="SUPFAM" id="SSF47336">
    <property type="entry name" value="ACP-like"/>
    <property type="match status" value="1"/>
</dbReference>
<dbReference type="InterPro" id="IPR023213">
    <property type="entry name" value="CAT-like_dom_sf"/>
</dbReference>
<dbReference type="GO" id="GO:0044550">
    <property type="term" value="P:secondary metabolite biosynthetic process"/>
    <property type="evidence" value="ECO:0007669"/>
    <property type="project" value="TreeGrafter"/>
</dbReference>
<dbReference type="InterPro" id="IPR000873">
    <property type="entry name" value="AMP-dep_synth/lig_dom"/>
</dbReference>
<dbReference type="InterPro" id="IPR041464">
    <property type="entry name" value="TubC_N"/>
</dbReference>
<dbReference type="Pfam" id="PF00501">
    <property type="entry name" value="AMP-binding"/>
    <property type="match status" value="1"/>
</dbReference>
<comment type="caution">
    <text evidence="5">The sequence shown here is derived from an EMBL/GenBank/DDBJ whole genome shotgun (WGS) entry which is preliminary data.</text>
</comment>
<dbReference type="Gene3D" id="3.30.559.30">
    <property type="entry name" value="Nonribosomal peptide synthetase, condensation domain"/>
    <property type="match status" value="1"/>
</dbReference>
<dbReference type="CDD" id="cd19531">
    <property type="entry name" value="LCL_NRPS-like"/>
    <property type="match status" value="1"/>
</dbReference>
<dbReference type="Gene3D" id="3.40.50.1820">
    <property type="entry name" value="alpha/beta hydrolase"/>
    <property type="match status" value="1"/>
</dbReference>
<name>A0AAW9PZC3_9CYAN</name>
<evidence type="ECO:0000256" key="1">
    <source>
        <dbReference type="ARBA" id="ARBA00001957"/>
    </source>
</evidence>
<dbReference type="GO" id="GO:0005737">
    <property type="term" value="C:cytoplasm"/>
    <property type="evidence" value="ECO:0007669"/>
    <property type="project" value="TreeGrafter"/>
</dbReference>
<dbReference type="Gene3D" id="3.40.50.980">
    <property type="match status" value="1"/>
</dbReference>
<dbReference type="SUPFAM" id="SSF53474">
    <property type="entry name" value="alpha/beta-Hydrolases"/>
    <property type="match status" value="1"/>
</dbReference>
<dbReference type="GO" id="GO:0003824">
    <property type="term" value="F:catalytic activity"/>
    <property type="evidence" value="ECO:0007669"/>
    <property type="project" value="InterPro"/>
</dbReference>
<dbReference type="InterPro" id="IPR045851">
    <property type="entry name" value="AMP-bd_C_sf"/>
</dbReference>
<comment type="cofactor">
    <cofactor evidence="1">
        <name>pantetheine 4'-phosphate</name>
        <dbReference type="ChEBI" id="CHEBI:47942"/>
    </cofactor>
</comment>
<dbReference type="PROSITE" id="PS50075">
    <property type="entry name" value="CARRIER"/>
    <property type="match status" value="1"/>
</dbReference>
<dbReference type="Pfam" id="PF00550">
    <property type="entry name" value="PP-binding"/>
    <property type="match status" value="1"/>
</dbReference>
<feature type="domain" description="Carrier" evidence="4">
    <location>
        <begin position="888"/>
        <end position="963"/>
    </location>
</feature>
<evidence type="ECO:0000259" key="4">
    <source>
        <dbReference type="PROSITE" id="PS50075"/>
    </source>
</evidence>
<dbReference type="InterPro" id="IPR009081">
    <property type="entry name" value="PP-bd_ACP"/>
</dbReference>
<evidence type="ECO:0000256" key="2">
    <source>
        <dbReference type="ARBA" id="ARBA00022450"/>
    </source>
</evidence>
<dbReference type="Pfam" id="PF00668">
    <property type="entry name" value="Condensation"/>
    <property type="match status" value="1"/>
</dbReference>
<organism evidence="5 6">
    <name type="scientific">Tumidithrix elongata BACA0141</name>
    <dbReference type="NCBI Taxonomy" id="2716417"/>
    <lineage>
        <taxon>Bacteria</taxon>
        <taxon>Bacillati</taxon>
        <taxon>Cyanobacteriota</taxon>
        <taxon>Cyanophyceae</taxon>
        <taxon>Pseudanabaenales</taxon>
        <taxon>Pseudanabaenaceae</taxon>
        <taxon>Tumidithrix</taxon>
        <taxon>Tumidithrix elongata</taxon>
    </lineage>
</organism>
<protein>
    <submittedName>
        <fullName evidence="5">Condensation domain-containing protein</fullName>
    </submittedName>
</protein>
<dbReference type="Proteomes" id="UP001333818">
    <property type="component" value="Unassembled WGS sequence"/>
</dbReference>
<dbReference type="PROSITE" id="PS00012">
    <property type="entry name" value="PHOSPHOPANTETHEINE"/>
    <property type="match status" value="1"/>
</dbReference>
<dbReference type="PANTHER" id="PTHR45527:SF1">
    <property type="entry name" value="FATTY ACID SYNTHASE"/>
    <property type="match status" value="1"/>
</dbReference>
<dbReference type="InterPro" id="IPR001242">
    <property type="entry name" value="Condensation_dom"/>
</dbReference>
<evidence type="ECO:0000313" key="5">
    <source>
        <dbReference type="EMBL" id="MEE3716400.1"/>
    </source>
</evidence>
<dbReference type="InterPro" id="IPR044894">
    <property type="entry name" value="TubC_N_sf"/>
</dbReference>
<gene>
    <name evidence="5" type="ORF">V2H45_06560</name>
</gene>
<keyword evidence="2" id="KW-0596">Phosphopantetheine</keyword>
<dbReference type="Gene3D" id="3.30.559.10">
    <property type="entry name" value="Chloramphenicol acetyltransferase-like domain"/>
    <property type="match status" value="1"/>
</dbReference>
<accession>A0AAW9PZC3</accession>
<keyword evidence="6" id="KW-1185">Reference proteome</keyword>
<dbReference type="InterPro" id="IPR006162">
    <property type="entry name" value="Ppantetheine_attach_site"/>
</dbReference>
<dbReference type="AlphaFoldDB" id="A0AAW9PZC3"/>
<proteinExistence type="predicted"/>
<dbReference type="Gene3D" id="2.30.38.10">
    <property type="entry name" value="Luciferase, Domain 3"/>
    <property type="match status" value="1"/>
</dbReference>
<dbReference type="GO" id="GO:0031177">
    <property type="term" value="F:phosphopantetheine binding"/>
    <property type="evidence" value="ECO:0007669"/>
    <property type="project" value="TreeGrafter"/>
</dbReference>
<dbReference type="EMBL" id="JAZBJZ010000018">
    <property type="protein sequence ID" value="MEE3716400.1"/>
    <property type="molecule type" value="Genomic_DNA"/>
</dbReference>
<reference evidence="5" key="1">
    <citation type="submission" date="2024-01" db="EMBL/GenBank/DDBJ databases">
        <title>Bank of Algae and Cyanobacteria of the Azores (BACA) strain genomes.</title>
        <authorList>
            <person name="Luz R."/>
            <person name="Cordeiro R."/>
            <person name="Fonseca A."/>
            <person name="Goncalves V."/>
        </authorList>
    </citation>
    <scope>NUCLEOTIDE SEQUENCE</scope>
    <source>
        <strain evidence="5">BACA0141</strain>
    </source>
</reference>
<dbReference type="GO" id="GO:0008610">
    <property type="term" value="P:lipid biosynthetic process"/>
    <property type="evidence" value="ECO:0007669"/>
    <property type="project" value="UniProtKB-ARBA"/>
</dbReference>
<dbReference type="SUPFAM" id="SSF52777">
    <property type="entry name" value="CoA-dependent acyltransferases"/>
    <property type="match status" value="2"/>
</dbReference>
<evidence type="ECO:0000256" key="3">
    <source>
        <dbReference type="ARBA" id="ARBA00022553"/>
    </source>
</evidence>